<dbReference type="EMBL" id="CAMKVN010012268">
    <property type="protein sequence ID" value="CAI2195304.1"/>
    <property type="molecule type" value="Genomic_DNA"/>
</dbReference>
<dbReference type="Proteomes" id="UP001153678">
    <property type="component" value="Unassembled WGS sequence"/>
</dbReference>
<organism evidence="1 2">
    <name type="scientific">Funneliformis geosporum</name>
    <dbReference type="NCBI Taxonomy" id="1117311"/>
    <lineage>
        <taxon>Eukaryota</taxon>
        <taxon>Fungi</taxon>
        <taxon>Fungi incertae sedis</taxon>
        <taxon>Mucoromycota</taxon>
        <taxon>Glomeromycotina</taxon>
        <taxon>Glomeromycetes</taxon>
        <taxon>Glomerales</taxon>
        <taxon>Glomeraceae</taxon>
        <taxon>Funneliformis</taxon>
    </lineage>
</organism>
<comment type="caution">
    <text evidence="1">The sequence shown here is derived from an EMBL/GenBank/DDBJ whole genome shotgun (WGS) entry which is preliminary data.</text>
</comment>
<dbReference type="AlphaFoldDB" id="A0A9W4T7P4"/>
<protein>
    <submittedName>
        <fullName evidence="1">11626_t:CDS:1</fullName>
    </submittedName>
</protein>
<proteinExistence type="predicted"/>
<feature type="non-terminal residue" evidence="1">
    <location>
        <position position="47"/>
    </location>
</feature>
<sequence length="47" mass="5519">SIERINLKVMQIMAIIGHLTDESLKRGRSAKKPKIEIWNQSETFLMY</sequence>
<name>A0A9W4T7P4_9GLOM</name>
<evidence type="ECO:0000313" key="2">
    <source>
        <dbReference type="Proteomes" id="UP001153678"/>
    </source>
</evidence>
<evidence type="ECO:0000313" key="1">
    <source>
        <dbReference type="EMBL" id="CAI2195304.1"/>
    </source>
</evidence>
<reference evidence="1" key="1">
    <citation type="submission" date="2022-08" db="EMBL/GenBank/DDBJ databases">
        <authorList>
            <person name="Kallberg Y."/>
            <person name="Tangrot J."/>
            <person name="Rosling A."/>
        </authorList>
    </citation>
    <scope>NUCLEOTIDE SEQUENCE</scope>
    <source>
        <strain evidence="1">Wild A</strain>
    </source>
</reference>
<keyword evidence="2" id="KW-1185">Reference proteome</keyword>
<accession>A0A9W4T7P4</accession>
<gene>
    <name evidence="1" type="ORF">FWILDA_LOCUS17009</name>
</gene>
<feature type="non-terminal residue" evidence="1">
    <location>
        <position position="1"/>
    </location>
</feature>